<dbReference type="AlphaFoldDB" id="A0A395JGE7"/>
<dbReference type="InterPro" id="IPR036397">
    <property type="entry name" value="RNaseH_sf"/>
</dbReference>
<accession>A0A395JGE7</accession>
<comment type="function">
    <text evidence="6">DNA polymerase III is a complex, multichain enzyme responsible for most of the replicative synthesis in bacteria. The epsilon subunit contain the editing function and is a proofreading 3'-5' exonuclease.</text>
</comment>
<dbReference type="InterPro" id="IPR011856">
    <property type="entry name" value="tRNA_endonuc-like_dom_sf"/>
</dbReference>
<evidence type="ECO:0000256" key="7">
    <source>
        <dbReference type="ARBA" id="ARBA00026073"/>
    </source>
</evidence>
<dbReference type="PANTHER" id="PTHR30231:SF41">
    <property type="entry name" value="DNA POLYMERASE III SUBUNIT EPSILON"/>
    <property type="match status" value="1"/>
</dbReference>
<evidence type="ECO:0000256" key="5">
    <source>
        <dbReference type="ARBA" id="ARBA00022839"/>
    </source>
</evidence>
<dbReference type="SMART" id="SM00990">
    <property type="entry name" value="VRR_NUC"/>
    <property type="match status" value="1"/>
</dbReference>
<dbReference type="SMART" id="SM00479">
    <property type="entry name" value="EXOIII"/>
    <property type="match status" value="1"/>
</dbReference>
<dbReference type="OrthoDB" id="9803913at2"/>
<dbReference type="Pfam" id="PF21315">
    <property type="entry name" value="FAN1_HTH"/>
    <property type="match status" value="1"/>
</dbReference>
<dbReference type="FunFam" id="3.30.420.10:FF:000045">
    <property type="entry name" value="3'-5' exonuclease DinG"/>
    <property type="match status" value="1"/>
</dbReference>
<evidence type="ECO:0000259" key="9">
    <source>
        <dbReference type="SMART" id="SM00479"/>
    </source>
</evidence>
<comment type="subunit">
    <text evidence="7">DNA polymerase III contains a core (composed of alpha, epsilon and theta chains) that associates with a tau subunit. This core dimerizes to form the POLIII' complex. PolIII' associates with the gamma complex (composed of gamma, delta, delta', psi and chi chains) and with the beta chain to form the complete DNA polymerase III complex.</text>
</comment>
<evidence type="ECO:0000256" key="3">
    <source>
        <dbReference type="ARBA" id="ARBA00022722"/>
    </source>
</evidence>
<keyword evidence="4" id="KW-0378">Hydrolase</keyword>
<dbReference type="InterPro" id="IPR014883">
    <property type="entry name" value="VRR_NUC"/>
</dbReference>
<dbReference type="EMBL" id="QNRT01000005">
    <property type="protein sequence ID" value="RBP48862.1"/>
    <property type="molecule type" value="Genomic_DNA"/>
</dbReference>
<dbReference type="NCBIfam" id="TIGR00573">
    <property type="entry name" value="dnaq"/>
    <property type="match status" value="1"/>
</dbReference>
<dbReference type="PANTHER" id="PTHR30231">
    <property type="entry name" value="DNA POLYMERASE III SUBUNIT EPSILON"/>
    <property type="match status" value="1"/>
</dbReference>
<dbReference type="Pfam" id="PF00929">
    <property type="entry name" value="RNase_T"/>
    <property type="match status" value="1"/>
</dbReference>
<evidence type="ECO:0000256" key="6">
    <source>
        <dbReference type="ARBA" id="ARBA00025483"/>
    </source>
</evidence>
<evidence type="ECO:0000256" key="2">
    <source>
        <dbReference type="ARBA" id="ARBA00012417"/>
    </source>
</evidence>
<keyword evidence="12" id="KW-1185">Reference proteome</keyword>
<organism evidence="11 12">
    <name type="scientific">Arenicella xantha</name>
    <dbReference type="NCBI Taxonomy" id="644221"/>
    <lineage>
        <taxon>Bacteria</taxon>
        <taxon>Pseudomonadati</taxon>
        <taxon>Pseudomonadota</taxon>
        <taxon>Gammaproteobacteria</taxon>
        <taxon>Arenicellales</taxon>
        <taxon>Arenicellaceae</taxon>
        <taxon>Arenicella</taxon>
    </lineage>
</organism>
<dbReference type="InterPro" id="IPR049125">
    <property type="entry name" value="FAN1-like_WH"/>
</dbReference>
<dbReference type="InterPro" id="IPR013520">
    <property type="entry name" value="Ribonucl_H"/>
</dbReference>
<feature type="domain" description="Exonuclease" evidence="9">
    <location>
        <begin position="575"/>
        <end position="740"/>
    </location>
</feature>
<dbReference type="GO" id="GO:0008408">
    <property type="term" value="F:3'-5' exonuclease activity"/>
    <property type="evidence" value="ECO:0007669"/>
    <property type="project" value="TreeGrafter"/>
</dbReference>
<dbReference type="InterPro" id="IPR012337">
    <property type="entry name" value="RNaseH-like_sf"/>
</dbReference>
<dbReference type="InParanoid" id="A0A395JGE7"/>
<gene>
    <name evidence="11" type="ORF">DFR28_105201</name>
</gene>
<keyword evidence="3" id="KW-0540">Nuclease</keyword>
<dbReference type="GO" id="GO:0003887">
    <property type="term" value="F:DNA-directed DNA polymerase activity"/>
    <property type="evidence" value="ECO:0007669"/>
    <property type="project" value="UniProtKB-EC"/>
</dbReference>
<evidence type="ECO:0000313" key="12">
    <source>
        <dbReference type="Proteomes" id="UP000253083"/>
    </source>
</evidence>
<evidence type="ECO:0000259" key="10">
    <source>
        <dbReference type="SMART" id="SM00990"/>
    </source>
</evidence>
<dbReference type="GO" id="GO:0005829">
    <property type="term" value="C:cytosol"/>
    <property type="evidence" value="ECO:0007669"/>
    <property type="project" value="TreeGrafter"/>
</dbReference>
<dbReference type="GO" id="GO:0003677">
    <property type="term" value="F:DNA binding"/>
    <property type="evidence" value="ECO:0007669"/>
    <property type="project" value="InterPro"/>
</dbReference>
<feature type="domain" description="VRR-NUC" evidence="10">
    <location>
        <begin position="456"/>
        <end position="568"/>
    </location>
</feature>
<dbReference type="Pfam" id="PF08774">
    <property type="entry name" value="VRR_NUC"/>
    <property type="match status" value="1"/>
</dbReference>
<dbReference type="Gene3D" id="3.30.420.10">
    <property type="entry name" value="Ribonuclease H-like superfamily/Ribonuclease H"/>
    <property type="match status" value="1"/>
</dbReference>
<keyword evidence="5" id="KW-0269">Exonuclease</keyword>
<evidence type="ECO:0000256" key="4">
    <source>
        <dbReference type="ARBA" id="ARBA00022801"/>
    </source>
</evidence>
<evidence type="ECO:0000256" key="8">
    <source>
        <dbReference type="ARBA" id="ARBA00049244"/>
    </source>
</evidence>
<protein>
    <recommendedName>
        <fullName evidence="2">DNA-directed DNA polymerase</fullName>
        <ecNumber evidence="2">2.7.7.7</ecNumber>
    </recommendedName>
</protein>
<proteinExistence type="predicted"/>
<evidence type="ECO:0000313" key="11">
    <source>
        <dbReference type="EMBL" id="RBP48862.1"/>
    </source>
</evidence>
<comment type="caution">
    <text evidence="11">The sequence shown here is derived from an EMBL/GenBank/DDBJ whole genome shotgun (WGS) entry which is preliminary data.</text>
</comment>
<sequence>MVGLIILQLKLTVYNYSIFASTNPMPDMPSTASTSLPQKYYLSHARELFDFVRLECSHLLDKHHLDYLQRFNELDENSQCLLIRCLARKPKFIKRASLSYPEIDSLSSALNTLLEQEFLALATPSDWPNLATALTKPELLALVRLYGHAVKSSVSRQEVVEFSTQQLDASHLTDADLLNNFVVRRQSQTVDYIFFLFFGDLRNRFQKFAMRDLGVLRTRKSNSKPVARFEQADDAYSAFELQQLRRSFQADPQATQEAAADYLLSKHPVGFAAQQTHSKLLLEVGNELLSQNADRALQLWRTSNEPQAVEKWVRETHRQGDRSALKVELETLREKDLPASCQVFIEDFYARKYQGKRTSVYTDLVREPTRALQLDEAYINDVEDGVIEHYQRQGISAQFSENKCWRALFALTFWELLFGEQEINYGEFDRLPPLLRNGQFYQSLETRIEQILLGFDDPQRMLKSIARCATINYGQPNGIFRWRANLLDLLKPCVLHSPPTAIAQVLRRMAMNYQHARDGYPDLLVVENSELRFEEIKAPGDSLRPNQLVSINRLRRAGYRVDISQVHWSTNPDQVYAVVDIETTGSMKGGNAITEVAVVQVRGGNIISEWSTLVNPQRRIPAYITRLTHIDDAMVANAPVFAEIADQLRDQLRDCIFVAHNVGFDYGFIKAAYEAIGQSFRKPKYCTVRNSRKAFPGLKSYSLGALTTHFDIDLVGAHRALNDARATAHLLRLIQDQNASC</sequence>
<dbReference type="Proteomes" id="UP000253083">
    <property type="component" value="Unassembled WGS sequence"/>
</dbReference>
<reference evidence="11 12" key="1">
    <citation type="submission" date="2018-06" db="EMBL/GenBank/DDBJ databases">
        <title>Genomic Encyclopedia of Type Strains, Phase IV (KMG-IV): sequencing the most valuable type-strain genomes for metagenomic binning, comparative biology and taxonomic classification.</title>
        <authorList>
            <person name="Goeker M."/>
        </authorList>
    </citation>
    <scope>NUCLEOTIDE SEQUENCE [LARGE SCALE GENOMIC DNA]</scope>
    <source>
        <strain evidence="11 12">DSM 24032</strain>
    </source>
</reference>
<dbReference type="InterPro" id="IPR006054">
    <property type="entry name" value="DnaQ"/>
</dbReference>
<dbReference type="CDD" id="cd06127">
    <property type="entry name" value="DEDDh"/>
    <property type="match status" value="1"/>
</dbReference>
<comment type="catalytic activity">
    <reaction evidence="8">
        <text>DNA(n) + a 2'-deoxyribonucleoside 5'-triphosphate = DNA(n+1) + diphosphate</text>
        <dbReference type="Rhea" id="RHEA:22508"/>
        <dbReference type="Rhea" id="RHEA-COMP:17339"/>
        <dbReference type="Rhea" id="RHEA-COMP:17340"/>
        <dbReference type="ChEBI" id="CHEBI:33019"/>
        <dbReference type="ChEBI" id="CHEBI:61560"/>
        <dbReference type="ChEBI" id="CHEBI:173112"/>
        <dbReference type="EC" id="2.7.7.7"/>
    </reaction>
</comment>
<evidence type="ECO:0000256" key="1">
    <source>
        <dbReference type="ARBA" id="ARBA00001946"/>
    </source>
</evidence>
<name>A0A395JGE7_9GAMM</name>
<dbReference type="Gene3D" id="3.40.1350.10">
    <property type="match status" value="1"/>
</dbReference>
<dbReference type="SUPFAM" id="SSF53098">
    <property type="entry name" value="Ribonuclease H-like"/>
    <property type="match status" value="1"/>
</dbReference>
<dbReference type="GO" id="GO:0045004">
    <property type="term" value="P:DNA replication proofreading"/>
    <property type="evidence" value="ECO:0007669"/>
    <property type="project" value="TreeGrafter"/>
</dbReference>
<comment type="cofactor">
    <cofactor evidence="1">
        <name>Mg(2+)</name>
        <dbReference type="ChEBI" id="CHEBI:18420"/>
    </cofactor>
</comment>
<dbReference type="EC" id="2.7.7.7" evidence="2"/>